<evidence type="ECO:0000313" key="2">
    <source>
        <dbReference type="Proteomes" id="UP000187203"/>
    </source>
</evidence>
<organism evidence="1 2">
    <name type="scientific">Corchorus olitorius</name>
    <dbReference type="NCBI Taxonomy" id="93759"/>
    <lineage>
        <taxon>Eukaryota</taxon>
        <taxon>Viridiplantae</taxon>
        <taxon>Streptophyta</taxon>
        <taxon>Embryophyta</taxon>
        <taxon>Tracheophyta</taxon>
        <taxon>Spermatophyta</taxon>
        <taxon>Magnoliopsida</taxon>
        <taxon>eudicotyledons</taxon>
        <taxon>Gunneridae</taxon>
        <taxon>Pentapetalae</taxon>
        <taxon>rosids</taxon>
        <taxon>malvids</taxon>
        <taxon>Malvales</taxon>
        <taxon>Malvaceae</taxon>
        <taxon>Grewioideae</taxon>
        <taxon>Apeibeae</taxon>
        <taxon>Corchorus</taxon>
    </lineage>
</organism>
<gene>
    <name evidence="1" type="ORF">COLO4_16990</name>
</gene>
<protein>
    <submittedName>
        <fullName evidence="1">Uncharacterized protein</fullName>
    </submittedName>
</protein>
<comment type="caution">
    <text evidence="1">The sequence shown here is derived from an EMBL/GenBank/DDBJ whole genome shotgun (WGS) entry which is preliminary data.</text>
</comment>
<name>A0A1R3JEP3_9ROSI</name>
<proteinExistence type="predicted"/>
<accession>A0A1R3JEP3</accession>
<dbReference type="Proteomes" id="UP000187203">
    <property type="component" value="Unassembled WGS sequence"/>
</dbReference>
<dbReference type="EMBL" id="AWUE01016274">
    <property type="protein sequence ID" value="OMO93290.1"/>
    <property type="molecule type" value="Genomic_DNA"/>
</dbReference>
<reference evidence="2" key="1">
    <citation type="submission" date="2013-09" db="EMBL/GenBank/DDBJ databases">
        <title>Corchorus olitorius genome sequencing.</title>
        <authorList>
            <person name="Alam M."/>
            <person name="Haque M.S."/>
            <person name="Islam M.S."/>
            <person name="Emdad E.M."/>
            <person name="Islam M.M."/>
            <person name="Ahmed B."/>
            <person name="Halim A."/>
            <person name="Hossen Q.M.M."/>
            <person name="Hossain M.Z."/>
            <person name="Ahmed R."/>
            <person name="Khan M.M."/>
            <person name="Islam R."/>
            <person name="Rashid M.M."/>
            <person name="Khan S.A."/>
            <person name="Rahman M.S."/>
            <person name="Alam M."/>
            <person name="Yahiya A.S."/>
            <person name="Khan M.S."/>
            <person name="Azam M.S."/>
            <person name="Haque T."/>
            <person name="Lashkar M.Z.H."/>
            <person name="Akhand A.I."/>
            <person name="Morshed G."/>
            <person name="Roy S."/>
            <person name="Uddin K.S."/>
            <person name="Rabeya T."/>
            <person name="Hossain A.S."/>
            <person name="Chowdhury A."/>
            <person name="Snigdha A.R."/>
            <person name="Mortoza M.S."/>
            <person name="Matin S.A."/>
            <person name="Hoque S.M.E."/>
            <person name="Islam M.K."/>
            <person name="Roy D.K."/>
            <person name="Haider R."/>
            <person name="Moosa M.M."/>
            <person name="Elias S.M."/>
            <person name="Hasan A.M."/>
            <person name="Jahan S."/>
            <person name="Shafiuddin M."/>
            <person name="Mahmood N."/>
            <person name="Shommy N.S."/>
        </authorList>
    </citation>
    <scope>NUCLEOTIDE SEQUENCE [LARGE SCALE GENOMIC DNA]</scope>
    <source>
        <strain evidence="2">cv. O-4</strain>
    </source>
</reference>
<dbReference type="AlphaFoldDB" id="A0A1R3JEP3"/>
<sequence>MKNTGFQIAVRYRGRYFAVAAASATAFHEKSVGLPYHDRSAVLRP</sequence>
<keyword evidence="2" id="KW-1185">Reference proteome</keyword>
<evidence type="ECO:0000313" key="1">
    <source>
        <dbReference type="EMBL" id="OMO93290.1"/>
    </source>
</evidence>